<evidence type="ECO:0000313" key="1">
    <source>
        <dbReference type="EMBL" id="CAB3995099.1"/>
    </source>
</evidence>
<evidence type="ECO:0000313" key="2">
    <source>
        <dbReference type="Proteomes" id="UP001152795"/>
    </source>
</evidence>
<dbReference type="EMBL" id="CACRXK020002598">
    <property type="protein sequence ID" value="CAB3995099.1"/>
    <property type="molecule type" value="Genomic_DNA"/>
</dbReference>
<organism evidence="1 2">
    <name type="scientific">Paramuricea clavata</name>
    <name type="common">Red gorgonian</name>
    <name type="synonym">Violescent sea-whip</name>
    <dbReference type="NCBI Taxonomy" id="317549"/>
    <lineage>
        <taxon>Eukaryota</taxon>
        <taxon>Metazoa</taxon>
        <taxon>Cnidaria</taxon>
        <taxon>Anthozoa</taxon>
        <taxon>Octocorallia</taxon>
        <taxon>Malacalcyonacea</taxon>
        <taxon>Plexauridae</taxon>
        <taxon>Paramuricea</taxon>
    </lineage>
</organism>
<accession>A0A6S7GXW1</accession>
<sequence length="651" mass="75207">MVINNSGEIIKTEFLVEGRKQPLIEIRERTLRSQEQYMRHTSDEDFQNMPLESVITSLKEINEYHDGGNEDEMRARLKKFERTRHIKMWHDLSTVANHSHLVFMVSCLYDPAIHYTNEEYLKMTNIKEDVQARVESPEVYIVARSGSSDAEQLAYVDTRRECLEDMGSKLTTNSGTDVTDKMRFFHGDSPARELECGQQKGGNYYCSGCGAYAQQVYELDYCFRCRWMSLSDRQQLMLNGPYGRKNSLAKAYKPLQKLKKQELIAELNSRGIFEGETKSELEKLLQDEMHGVQRVPVLLYNTPTTSLESINCENYEILSFEPLHDIGKHIENVLTELPAHLPAEEAKDVEEVIKLSMEGKDTKRTFDYRRAIVILAQHSAKISSHRIRQLLTSLVEIQRLAYSSENERTPKSVLRLHNMTWYHGILCQEVFGFTLKEMTTRKLYGNYFHDITSHAGMQLRLISGRSTNVEEQERVFNTITNITKATSSFHPSHIIGNIFVRLQAEKQMAAFQSSCISKQEATVSKLASSLPPYGNTIIPQEIIEKHTRSWQAHLERVSDFLLTGKGSWWMEHENGDIEFYDGEQPPDNRSEGPSLHHFRSSNFKSEEKYLEECWEKCLRLGVTLPIKVLRIEDEHGNMNVVQHSSVNRLEM</sequence>
<reference evidence="1" key="1">
    <citation type="submission" date="2020-04" db="EMBL/GenBank/DDBJ databases">
        <authorList>
            <person name="Alioto T."/>
            <person name="Alioto T."/>
            <person name="Gomez Garrido J."/>
        </authorList>
    </citation>
    <scope>NUCLEOTIDE SEQUENCE</scope>
    <source>
        <strain evidence="1">A484AB</strain>
    </source>
</reference>
<comment type="caution">
    <text evidence="1">The sequence shown here is derived from an EMBL/GenBank/DDBJ whole genome shotgun (WGS) entry which is preliminary data.</text>
</comment>
<dbReference type="Proteomes" id="UP001152795">
    <property type="component" value="Unassembled WGS sequence"/>
</dbReference>
<gene>
    <name evidence="1" type="ORF">PACLA_8A082713</name>
</gene>
<dbReference type="AlphaFoldDB" id="A0A6S7GXW1"/>
<proteinExistence type="predicted"/>
<keyword evidence="2" id="KW-1185">Reference proteome</keyword>
<name>A0A6S7GXW1_PARCT</name>
<protein>
    <submittedName>
        <fullName evidence="1">Uncharacterized protein</fullName>
    </submittedName>
</protein>
<dbReference type="OrthoDB" id="5986221at2759"/>